<evidence type="ECO:0000256" key="4">
    <source>
        <dbReference type="ARBA" id="ARBA00023180"/>
    </source>
</evidence>
<dbReference type="AlphaFoldDB" id="A0A6P7K4L0"/>
<dbReference type="RefSeq" id="XP_028282596.1">
    <property type="nucleotide sequence ID" value="XM_028426795.1"/>
</dbReference>
<accession>A0A6P7K4L0</accession>
<keyword evidence="5" id="KW-0812">Transmembrane</keyword>
<evidence type="ECO:0000256" key="5">
    <source>
        <dbReference type="SAM" id="Phobius"/>
    </source>
</evidence>
<keyword evidence="5" id="KW-1133">Transmembrane helix</keyword>
<name>A0A6P7K4L0_9TELE</name>
<evidence type="ECO:0000256" key="3">
    <source>
        <dbReference type="ARBA" id="ARBA00023136"/>
    </source>
</evidence>
<dbReference type="Gene3D" id="2.60.40.10">
    <property type="entry name" value="Immunoglobulins"/>
    <property type="match status" value="1"/>
</dbReference>
<feature type="transmembrane region" description="Helical" evidence="5">
    <location>
        <begin position="225"/>
        <end position="248"/>
    </location>
</feature>
<comment type="subcellular location">
    <subcellularLocation>
        <location evidence="1">Membrane</location>
    </subcellularLocation>
</comment>
<proteinExistence type="predicted"/>
<dbReference type="InParanoid" id="A0A6P7K4L0"/>
<dbReference type="SUPFAM" id="SSF48726">
    <property type="entry name" value="Immunoglobulin"/>
    <property type="match status" value="1"/>
</dbReference>
<feature type="chain" id="PRO_5027923639" evidence="6">
    <location>
        <begin position="21"/>
        <end position="282"/>
    </location>
</feature>
<dbReference type="PANTHER" id="PTHR12080:SF80">
    <property type="entry name" value="IMMUNOGLOBULIN V-SET DOMAIN-CONTAINING PROTEIN"/>
    <property type="match status" value="1"/>
</dbReference>
<feature type="signal peptide" evidence="6">
    <location>
        <begin position="1"/>
        <end position="20"/>
    </location>
</feature>
<evidence type="ECO:0000256" key="1">
    <source>
        <dbReference type="ARBA" id="ARBA00004370"/>
    </source>
</evidence>
<gene>
    <name evidence="8" type="primary">LOC114449281</name>
</gene>
<keyword evidence="3 5" id="KW-0472">Membrane</keyword>
<evidence type="ECO:0000256" key="2">
    <source>
        <dbReference type="ARBA" id="ARBA00022729"/>
    </source>
</evidence>
<dbReference type="GO" id="GO:0016020">
    <property type="term" value="C:membrane"/>
    <property type="evidence" value="ECO:0007669"/>
    <property type="project" value="UniProtKB-SubCell"/>
</dbReference>
<keyword evidence="4" id="KW-0325">Glycoprotein</keyword>
<evidence type="ECO:0000313" key="8">
    <source>
        <dbReference type="RefSeq" id="XP_028282596.1"/>
    </source>
</evidence>
<dbReference type="GeneID" id="114449281"/>
<organism evidence="7 8">
    <name type="scientific">Parambassis ranga</name>
    <name type="common">Indian glassy fish</name>
    <dbReference type="NCBI Taxonomy" id="210632"/>
    <lineage>
        <taxon>Eukaryota</taxon>
        <taxon>Metazoa</taxon>
        <taxon>Chordata</taxon>
        <taxon>Craniata</taxon>
        <taxon>Vertebrata</taxon>
        <taxon>Euteleostomi</taxon>
        <taxon>Actinopterygii</taxon>
        <taxon>Neopterygii</taxon>
        <taxon>Teleostei</taxon>
        <taxon>Neoteleostei</taxon>
        <taxon>Acanthomorphata</taxon>
        <taxon>Ovalentaria</taxon>
        <taxon>Ambassidae</taxon>
        <taxon>Parambassis</taxon>
    </lineage>
</organism>
<sequence>MFVFVMVALLICTEAPGSSAVTPVFVQTGQDVFLDVNEADVPEEFLFFLWRFNGKNYLVSVSPNSKPNILGDYTGRIELSENKYSVTLKNLQNTDSGVYTARVTTYVDKTLAEYKVTVQDPVSPVGLTVDSVSTSSDSCNLTVTCSSVDSHISSTFTCDDTTCSQEGGERSEVTKSGASLQVYYLSNASIICNHSNQVSWTQDMTDIHVFCLQQPEPPPSTSHHYIVGLVVGFLAVLLLLCAVGVVVYRRKRGKYEGKNNETMHAESTRYHLQLGRVSLCTH</sequence>
<evidence type="ECO:0000313" key="7">
    <source>
        <dbReference type="Proteomes" id="UP000515145"/>
    </source>
</evidence>
<dbReference type="Proteomes" id="UP000515145">
    <property type="component" value="Chromosome 17"/>
</dbReference>
<keyword evidence="2 6" id="KW-0732">Signal</keyword>
<protein>
    <submittedName>
        <fullName evidence="8">Uncharacterized protein LOC114449281</fullName>
    </submittedName>
</protein>
<dbReference type="InterPro" id="IPR013783">
    <property type="entry name" value="Ig-like_fold"/>
</dbReference>
<evidence type="ECO:0000256" key="6">
    <source>
        <dbReference type="SAM" id="SignalP"/>
    </source>
</evidence>
<dbReference type="OrthoDB" id="8955135at2759"/>
<keyword evidence="7" id="KW-1185">Reference proteome</keyword>
<reference evidence="8" key="1">
    <citation type="submission" date="2025-08" db="UniProtKB">
        <authorList>
            <consortium name="RefSeq"/>
        </authorList>
    </citation>
    <scope>IDENTIFICATION</scope>
</reference>
<dbReference type="InterPro" id="IPR036179">
    <property type="entry name" value="Ig-like_dom_sf"/>
</dbReference>
<dbReference type="InterPro" id="IPR015631">
    <property type="entry name" value="CD2/SLAM_rcpt"/>
</dbReference>
<dbReference type="PANTHER" id="PTHR12080">
    <property type="entry name" value="SIGNALING LYMPHOCYTIC ACTIVATION MOLECULE"/>
    <property type="match status" value="1"/>
</dbReference>